<organism evidence="1 2">
    <name type="scientific">Candidatus Rhodobacter oscarellae</name>
    <dbReference type="NCBI Taxonomy" id="1675527"/>
    <lineage>
        <taxon>Bacteria</taxon>
        <taxon>Pseudomonadati</taxon>
        <taxon>Pseudomonadota</taxon>
        <taxon>Alphaproteobacteria</taxon>
        <taxon>Rhodobacterales</taxon>
        <taxon>Rhodobacter group</taxon>
        <taxon>Rhodobacter</taxon>
    </lineage>
</organism>
<name>A0A0J9E2Y1_9RHOB</name>
<gene>
    <name evidence="1" type="ORF">AIOL_002172</name>
</gene>
<comment type="caution">
    <text evidence="1">The sequence shown here is derived from an EMBL/GenBank/DDBJ whole genome shotgun (WGS) entry which is preliminary data.</text>
</comment>
<dbReference type="EMBL" id="LFTY01000002">
    <property type="protein sequence ID" value="KMW57211.1"/>
    <property type="molecule type" value="Genomic_DNA"/>
</dbReference>
<sequence length="854" mass="91976">MLMKNQGLPAPLAQYFQGIADIATEAVADKWPGPGPAPEVFDDLQTPKSASWAGIAVHPMAVLETAYIRLVQQAEAEAGSDTDKAREAAFQALSKFFILESTEPAPLGVATAPLIGEATKDLLAAFKFTQVQADGQQKGAYDLLVQIVQSAAELVARMTSAESLAFATDGVRSAAAYLGLYDFPPPDVGAHWARAHPNQSAAQTQALVDEVRERLIEPLTEPSVAAASPRSLYNIGPFYLYRLMHRFLGGAEGAPMTLSAKGIASGAATGALHRPDWLWLTEWHEDRVVWLDTKLGELNDALMAEFGIAQDVLRFHLKGGRAMYVALGAPEKGGNDWDTGVLINPTLSPEYWYAAFRKVNDLILEFLDQARFGYTQLLGAHAGQLAAPRIAPQATDDLAFDDLTDPDEHSEYTRMALLSGNLAPEALEMSGTGSGALAQSRVRPSGVNGELIDIGISTRSSVELLEHWRSVRVEKGHGVVLDGIPIPTLPYFVDDFSTIIREAIANKTVDRKLAKRLRRLRLVLLSDKTSITQAIAHRRAAVAKALPKAAATLDLAKQDLRSAALAWGLEALLASTKVSYTTDLWVAAFDDYIVAHAAALLDPQTIAEMWRVIGPEIPEGEERDQCELLFLIQNATSTLAHRILADRAALSKAVGAPDAPEAPLWQGICTALQAIFALNHVGAGTGEFYATSGLAAEIQRGHAGVDAPDPAVLSAGGAGEVFYRAGRVPVDQALRELAQRLQATLTGKPFDVTVTEAQAQLTVVVRTTERLPGIKIGPEDVVVLIVRDEGKGADAAHVLDSVDGFVTASVRDLARLFADRAADSEDYDLRIRRKTAYRFLLDDVLGRQIAQIRG</sequence>
<proteinExistence type="predicted"/>
<evidence type="ECO:0000313" key="1">
    <source>
        <dbReference type="EMBL" id="KMW57211.1"/>
    </source>
</evidence>
<accession>A0A0J9E2Y1</accession>
<dbReference type="RefSeq" id="WP_049642976.1">
    <property type="nucleotide sequence ID" value="NZ_LFTY01000002.1"/>
</dbReference>
<evidence type="ECO:0000313" key="2">
    <source>
        <dbReference type="Proteomes" id="UP000037178"/>
    </source>
</evidence>
<dbReference type="AlphaFoldDB" id="A0A0J9E2Y1"/>
<reference evidence="1 2" key="1">
    <citation type="submission" date="2015-06" db="EMBL/GenBank/DDBJ databases">
        <title>Draft genome sequence of an Alphaproteobacteria species associated to the Mediterranean sponge Oscarella lobularis.</title>
        <authorList>
            <person name="Jourda C."/>
            <person name="Santini S."/>
            <person name="Claverie J.-M."/>
        </authorList>
    </citation>
    <scope>NUCLEOTIDE SEQUENCE [LARGE SCALE GENOMIC DNA]</scope>
    <source>
        <strain evidence="1">IGS</strain>
    </source>
</reference>
<protein>
    <submittedName>
        <fullName evidence="1">Uncharacterized protein</fullName>
    </submittedName>
</protein>
<dbReference type="Proteomes" id="UP000037178">
    <property type="component" value="Unassembled WGS sequence"/>
</dbReference>
<keyword evidence="2" id="KW-1185">Reference proteome</keyword>
<dbReference type="OrthoDB" id="7313941at2"/>
<dbReference type="PATRIC" id="fig|1675527.3.peg.2288"/>